<accession>A0A524RM90</accession>
<reference evidence="1 2" key="1">
    <citation type="journal article" date="2019" name="mSystems">
        <title>Life at home and on the roam: Genomic adaptions reflect the dual lifestyle of an intracellular, facultative symbiont.</title>
        <authorList>
            <person name="Burgsdorf I."/>
        </authorList>
    </citation>
    <scope>NUCLEOTIDE SEQUENCE [LARGE SCALE GENOMIC DNA]</scope>
    <source>
        <strain evidence="1">277cV</strain>
    </source>
</reference>
<gene>
    <name evidence="1" type="ORF">ERJ67_08065</name>
</gene>
<name>A0A524RM90_9CHRO</name>
<dbReference type="AlphaFoldDB" id="A0A524RM90"/>
<sequence length="147" mass="16400">MVFKALAAARLNMSRSGAERSPAQPPQPVIQLDSTIKLTVALLSLLMATTGPVLAACGKSQRLDPKDVPCMDSGYTNEGYRHWNPKYYAWAKNLCTDKGRIVAKVDIASRRDLTWHIRPGKTRERKGDGYIRGIYYCKDISNSETKP</sequence>
<organism evidence="1 2">
    <name type="scientific">Aphanocapsa feldmannii 277cV</name>
    <dbReference type="NCBI Taxonomy" id="2507553"/>
    <lineage>
        <taxon>Bacteria</taxon>
        <taxon>Bacillati</taxon>
        <taxon>Cyanobacteriota</taxon>
        <taxon>Cyanophyceae</taxon>
        <taxon>Oscillatoriophycideae</taxon>
        <taxon>Chroococcales</taxon>
        <taxon>Microcystaceae</taxon>
        <taxon>Aphanocapsa</taxon>
    </lineage>
</organism>
<comment type="caution">
    <text evidence="1">The sequence shown here is derived from an EMBL/GenBank/DDBJ whole genome shotgun (WGS) entry which is preliminary data.</text>
</comment>
<protein>
    <submittedName>
        <fullName evidence="1">Uncharacterized protein</fullName>
    </submittedName>
</protein>
<evidence type="ECO:0000313" key="1">
    <source>
        <dbReference type="EMBL" id="TGG91424.1"/>
    </source>
</evidence>
<evidence type="ECO:0000313" key="2">
    <source>
        <dbReference type="Proteomes" id="UP000317990"/>
    </source>
</evidence>
<dbReference type="EMBL" id="SRMO01000078">
    <property type="protein sequence ID" value="TGG91424.1"/>
    <property type="molecule type" value="Genomic_DNA"/>
</dbReference>
<proteinExistence type="predicted"/>
<dbReference type="Proteomes" id="UP000317990">
    <property type="component" value="Unassembled WGS sequence"/>
</dbReference>